<comment type="caution">
    <text evidence="1">The sequence shown here is derived from an EMBL/GenBank/DDBJ whole genome shotgun (WGS) entry which is preliminary data.</text>
</comment>
<reference evidence="1 2" key="1">
    <citation type="submission" date="2016-11" db="EMBL/GenBank/DDBJ databases">
        <title>The macronuclear genome of Stentor coeruleus: a giant cell with tiny introns.</title>
        <authorList>
            <person name="Slabodnick M."/>
            <person name="Ruby J.G."/>
            <person name="Reiff S.B."/>
            <person name="Swart E.C."/>
            <person name="Gosai S."/>
            <person name="Prabakaran S."/>
            <person name="Witkowska E."/>
            <person name="Larue G.E."/>
            <person name="Fisher S."/>
            <person name="Freeman R.M."/>
            <person name="Gunawardena J."/>
            <person name="Chu W."/>
            <person name="Stover N.A."/>
            <person name="Gregory B.D."/>
            <person name="Nowacki M."/>
            <person name="Derisi J."/>
            <person name="Roy S.W."/>
            <person name="Marshall W.F."/>
            <person name="Sood P."/>
        </authorList>
    </citation>
    <scope>NUCLEOTIDE SEQUENCE [LARGE SCALE GENOMIC DNA]</scope>
    <source>
        <strain evidence="1">WM001</strain>
    </source>
</reference>
<evidence type="ECO:0000313" key="1">
    <source>
        <dbReference type="EMBL" id="OMJ94550.1"/>
    </source>
</evidence>
<dbReference type="AlphaFoldDB" id="A0A1R2D002"/>
<proteinExistence type="predicted"/>
<accession>A0A1R2D002</accession>
<organism evidence="1 2">
    <name type="scientific">Stentor coeruleus</name>
    <dbReference type="NCBI Taxonomy" id="5963"/>
    <lineage>
        <taxon>Eukaryota</taxon>
        <taxon>Sar</taxon>
        <taxon>Alveolata</taxon>
        <taxon>Ciliophora</taxon>
        <taxon>Postciliodesmatophora</taxon>
        <taxon>Heterotrichea</taxon>
        <taxon>Heterotrichida</taxon>
        <taxon>Stentoridae</taxon>
        <taxon>Stentor</taxon>
    </lineage>
</organism>
<protein>
    <submittedName>
        <fullName evidence="1">Uncharacterized protein</fullName>
    </submittedName>
</protein>
<sequence>MSLAVVDYLCDLFQVEILPISSNIIVICKDSCFVHDSFLARFSIVADLSNISRGGSFIIKVSGEIQRGLIISLLISKYPMSTIFTPRKEVISKYLPSCKIELLMTPIKQAFPMNVNQPKVVNIPVKEAFPQMGIQKSQTIPKQPPNYFDIVYMESLGKYCETILVNSIRATKQRSCRAQIKNIVDGVIASTRKKVGPQIQVDSEEVTEAIVNDISDHGIFNISAMLVEYNDEEIEAYFGRQKFKKFTPRHRNNGIKAIRNEDVKNQPCPENYLDVIQAVSNLAIQDDRCENMGSIGELMHFIKSLFIGYSNESNRKFNEAQTNQIISQIFRKVLETKFDLRDIKNFDEVCVSPSKNFFIKLVKLDN</sequence>
<dbReference type="EMBL" id="MPUH01000024">
    <property type="protein sequence ID" value="OMJ94550.1"/>
    <property type="molecule type" value="Genomic_DNA"/>
</dbReference>
<evidence type="ECO:0000313" key="2">
    <source>
        <dbReference type="Proteomes" id="UP000187209"/>
    </source>
</evidence>
<gene>
    <name evidence="1" type="ORF">SteCoe_2189</name>
</gene>
<keyword evidence="2" id="KW-1185">Reference proteome</keyword>
<dbReference type="Proteomes" id="UP000187209">
    <property type="component" value="Unassembled WGS sequence"/>
</dbReference>
<name>A0A1R2D002_9CILI</name>